<protein>
    <submittedName>
        <fullName evidence="1">Uncharacterized protein</fullName>
    </submittedName>
</protein>
<dbReference type="EMBL" id="GGEC01075234">
    <property type="protein sequence ID" value="MBX55718.1"/>
    <property type="molecule type" value="Transcribed_RNA"/>
</dbReference>
<reference evidence="1" key="1">
    <citation type="submission" date="2018-02" db="EMBL/GenBank/DDBJ databases">
        <title>Rhizophora mucronata_Transcriptome.</title>
        <authorList>
            <person name="Meera S.P."/>
            <person name="Sreeshan A."/>
            <person name="Augustine A."/>
        </authorList>
    </citation>
    <scope>NUCLEOTIDE SEQUENCE</scope>
    <source>
        <tissue evidence="1">Leaf</tissue>
    </source>
</reference>
<dbReference type="AlphaFoldDB" id="A0A2P2PLV7"/>
<sequence length="33" mass="3819">MMKIRSKFSSCTTSESMSCVSFRVFHPFELEAD</sequence>
<evidence type="ECO:0000313" key="1">
    <source>
        <dbReference type="EMBL" id="MBX55718.1"/>
    </source>
</evidence>
<organism evidence="1">
    <name type="scientific">Rhizophora mucronata</name>
    <name type="common">Asiatic mangrove</name>
    <dbReference type="NCBI Taxonomy" id="61149"/>
    <lineage>
        <taxon>Eukaryota</taxon>
        <taxon>Viridiplantae</taxon>
        <taxon>Streptophyta</taxon>
        <taxon>Embryophyta</taxon>
        <taxon>Tracheophyta</taxon>
        <taxon>Spermatophyta</taxon>
        <taxon>Magnoliopsida</taxon>
        <taxon>eudicotyledons</taxon>
        <taxon>Gunneridae</taxon>
        <taxon>Pentapetalae</taxon>
        <taxon>rosids</taxon>
        <taxon>fabids</taxon>
        <taxon>Malpighiales</taxon>
        <taxon>Rhizophoraceae</taxon>
        <taxon>Rhizophora</taxon>
    </lineage>
</organism>
<accession>A0A2P2PLV7</accession>
<proteinExistence type="predicted"/>
<name>A0A2P2PLV7_RHIMU</name>